<dbReference type="FunFam" id="1.10.10.10:FF:000286">
    <property type="entry name" value="Heat shock transcription factor"/>
    <property type="match status" value="1"/>
</dbReference>
<dbReference type="GO" id="GO:0005634">
    <property type="term" value="C:nucleus"/>
    <property type="evidence" value="ECO:0007669"/>
    <property type="project" value="UniProtKB-SubCell"/>
</dbReference>
<feature type="domain" description="HSF-type DNA-binding" evidence="5">
    <location>
        <begin position="27"/>
        <end position="122"/>
    </location>
</feature>
<dbReference type="GO" id="GO:0003700">
    <property type="term" value="F:DNA-binding transcription factor activity"/>
    <property type="evidence" value="ECO:0007669"/>
    <property type="project" value="InterPro"/>
</dbReference>
<dbReference type="Proteomes" id="UP000481153">
    <property type="component" value="Unassembled WGS sequence"/>
</dbReference>
<evidence type="ECO:0000256" key="2">
    <source>
        <dbReference type="ARBA" id="ARBA00023125"/>
    </source>
</evidence>
<accession>A0A6G0WG71</accession>
<comment type="similarity">
    <text evidence="4">Belongs to the HSF family.</text>
</comment>
<name>A0A6G0WG71_9STRA</name>
<dbReference type="GO" id="GO:0043565">
    <property type="term" value="F:sequence-specific DNA binding"/>
    <property type="evidence" value="ECO:0007669"/>
    <property type="project" value="InterPro"/>
</dbReference>
<keyword evidence="2" id="KW-0238">DNA-binding</keyword>
<dbReference type="AlphaFoldDB" id="A0A6G0WG71"/>
<dbReference type="VEuPathDB" id="FungiDB:AeMF1_013405"/>
<dbReference type="EMBL" id="VJMJ01000234">
    <property type="protein sequence ID" value="KAF0725720.1"/>
    <property type="molecule type" value="Genomic_DNA"/>
</dbReference>
<evidence type="ECO:0000313" key="6">
    <source>
        <dbReference type="EMBL" id="KAF0725720.1"/>
    </source>
</evidence>
<evidence type="ECO:0000259" key="5">
    <source>
        <dbReference type="SMART" id="SM00415"/>
    </source>
</evidence>
<organism evidence="6 7">
    <name type="scientific">Aphanomyces euteiches</name>
    <dbReference type="NCBI Taxonomy" id="100861"/>
    <lineage>
        <taxon>Eukaryota</taxon>
        <taxon>Sar</taxon>
        <taxon>Stramenopiles</taxon>
        <taxon>Oomycota</taxon>
        <taxon>Saprolegniomycetes</taxon>
        <taxon>Saprolegniales</taxon>
        <taxon>Verrucalvaceae</taxon>
        <taxon>Aphanomyces</taxon>
    </lineage>
</organism>
<evidence type="ECO:0000256" key="4">
    <source>
        <dbReference type="RuleBase" id="RU004020"/>
    </source>
</evidence>
<evidence type="ECO:0000256" key="1">
    <source>
        <dbReference type="ARBA" id="ARBA00004123"/>
    </source>
</evidence>
<comment type="caution">
    <text evidence="6">The sequence shown here is derived from an EMBL/GenBank/DDBJ whole genome shotgun (WGS) entry which is preliminary data.</text>
</comment>
<dbReference type="PANTHER" id="PTHR10015">
    <property type="entry name" value="HEAT SHOCK TRANSCRIPTION FACTOR"/>
    <property type="match status" value="1"/>
</dbReference>
<gene>
    <name evidence="6" type="ORF">Ae201684_015872</name>
</gene>
<evidence type="ECO:0000313" key="7">
    <source>
        <dbReference type="Proteomes" id="UP000481153"/>
    </source>
</evidence>
<dbReference type="Pfam" id="PF00447">
    <property type="entry name" value="HSF_DNA-bind"/>
    <property type="match status" value="1"/>
</dbReference>
<comment type="subcellular location">
    <subcellularLocation>
        <location evidence="1">Nucleus</location>
    </subcellularLocation>
</comment>
<keyword evidence="3" id="KW-0539">Nucleus</keyword>
<dbReference type="SMART" id="SM00415">
    <property type="entry name" value="HSF"/>
    <property type="match status" value="1"/>
</dbReference>
<dbReference type="InterPro" id="IPR036390">
    <property type="entry name" value="WH_DNA-bd_sf"/>
</dbReference>
<dbReference type="PANTHER" id="PTHR10015:SF427">
    <property type="entry name" value="HEAT SHOCK FACTOR PROTEIN"/>
    <property type="match status" value="1"/>
</dbReference>
<evidence type="ECO:0000256" key="3">
    <source>
        <dbReference type="ARBA" id="ARBA00023242"/>
    </source>
</evidence>
<protein>
    <recommendedName>
        <fullName evidence="5">HSF-type DNA-binding domain-containing protein</fullName>
    </recommendedName>
</protein>
<dbReference type="Gene3D" id="1.10.10.10">
    <property type="entry name" value="Winged helix-like DNA-binding domain superfamily/Winged helix DNA-binding domain"/>
    <property type="match status" value="1"/>
</dbReference>
<dbReference type="SUPFAM" id="SSF46785">
    <property type="entry name" value="Winged helix' DNA-binding domain"/>
    <property type="match status" value="1"/>
</dbReference>
<dbReference type="InterPro" id="IPR036388">
    <property type="entry name" value="WH-like_DNA-bd_sf"/>
</dbReference>
<reference evidence="6 7" key="1">
    <citation type="submission" date="2019-07" db="EMBL/GenBank/DDBJ databases">
        <title>Genomics analysis of Aphanomyces spp. identifies a new class of oomycete effector associated with host adaptation.</title>
        <authorList>
            <person name="Gaulin E."/>
        </authorList>
    </citation>
    <scope>NUCLEOTIDE SEQUENCE [LARGE SCALE GENOMIC DNA]</scope>
    <source>
        <strain evidence="6 7">ATCC 201684</strain>
    </source>
</reference>
<proteinExistence type="inferred from homology"/>
<keyword evidence="7" id="KW-1185">Reference proteome</keyword>
<sequence length="168" mass="19504">MMDCKPFPAFSLCSLTFPSKFQAEKVQVAPFLVKLREMLTLDNAAIFRWNDHGTALEIVDMALFVQIVLPKYFKQTKYSSFQRQLNYFGFHKWTKRKAHLCTFSNKYFIRDDPSLAALITRKRGCRQEQAIEPLTADAKITLTWDDVDWFLGLDYIADCLDGDANAWV</sequence>
<dbReference type="InterPro" id="IPR000232">
    <property type="entry name" value="HSF_DNA-bd"/>
</dbReference>